<dbReference type="OrthoDB" id="9766267at2"/>
<reference evidence="6 7" key="1">
    <citation type="submission" date="2019-02" db="EMBL/GenBank/DDBJ databases">
        <title>Deep-cultivation of Planctomycetes and their phenomic and genomic characterization uncovers novel biology.</title>
        <authorList>
            <person name="Wiegand S."/>
            <person name="Jogler M."/>
            <person name="Boedeker C."/>
            <person name="Pinto D."/>
            <person name="Vollmers J."/>
            <person name="Rivas-Marin E."/>
            <person name="Kohn T."/>
            <person name="Peeters S.H."/>
            <person name="Heuer A."/>
            <person name="Rast P."/>
            <person name="Oberbeckmann S."/>
            <person name="Bunk B."/>
            <person name="Jeske O."/>
            <person name="Meyerdierks A."/>
            <person name="Storesund J.E."/>
            <person name="Kallscheuer N."/>
            <person name="Luecker S."/>
            <person name="Lage O.M."/>
            <person name="Pohl T."/>
            <person name="Merkel B.J."/>
            <person name="Hornburger P."/>
            <person name="Mueller R.-W."/>
            <person name="Bruemmer F."/>
            <person name="Labrenz M."/>
            <person name="Spormann A.M."/>
            <person name="Op den Camp H."/>
            <person name="Overmann J."/>
            <person name="Amann R."/>
            <person name="Jetten M.S.M."/>
            <person name="Mascher T."/>
            <person name="Medema M.H."/>
            <person name="Devos D.P."/>
            <person name="Kaster A.-K."/>
            <person name="Ovreas L."/>
            <person name="Rohde M."/>
            <person name="Galperin M.Y."/>
            <person name="Jogler C."/>
        </authorList>
    </citation>
    <scope>NUCLEOTIDE SEQUENCE [LARGE SCALE GENOMIC DNA]</scope>
    <source>
        <strain evidence="6 7">Mal48</strain>
    </source>
</reference>
<dbReference type="Pfam" id="PF00939">
    <property type="entry name" value="Na_sulph_symp"/>
    <property type="match status" value="1"/>
</dbReference>
<organism evidence="6 7">
    <name type="scientific">Thalassoglobus polymorphus</name>
    <dbReference type="NCBI Taxonomy" id="2527994"/>
    <lineage>
        <taxon>Bacteria</taxon>
        <taxon>Pseudomonadati</taxon>
        <taxon>Planctomycetota</taxon>
        <taxon>Planctomycetia</taxon>
        <taxon>Planctomycetales</taxon>
        <taxon>Planctomycetaceae</taxon>
        <taxon>Thalassoglobus</taxon>
    </lineage>
</organism>
<evidence type="ECO:0000313" key="7">
    <source>
        <dbReference type="Proteomes" id="UP000315724"/>
    </source>
</evidence>
<dbReference type="EMBL" id="CP036267">
    <property type="protein sequence ID" value="QDT34726.1"/>
    <property type="molecule type" value="Genomic_DNA"/>
</dbReference>
<name>A0A517QSV8_9PLAN</name>
<evidence type="ECO:0000256" key="3">
    <source>
        <dbReference type="ARBA" id="ARBA00022989"/>
    </source>
</evidence>
<dbReference type="PANTHER" id="PTHR10283">
    <property type="entry name" value="SOLUTE CARRIER FAMILY 13 MEMBER"/>
    <property type="match status" value="1"/>
</dbReference>
<dbReference type="GO" id="GO:1905039">
    <property type="term" value="P:carboxylic acid transmembrane transport"/>
    <property type="evidence" value="ECO:0007669"/>
    <property type="project" value="UniProtKB-ARBA"/>
</dbReference>
<sequence>MPNPNASQSAKSSSRRWLSVATAAVLFSIIWLMPTPTGMPIEAQRLAAITIFMAVFWLAQPVSIAVTSLIPIAAYPLFGILSAKDVSLPYANHNVFLYLGGFAIALAIEQCGLHKRIALHIISRVGSSPRRIVFGFMLASASLSMWISNTATTMMMLPIALALLSTLREAVLLSNHDGSSDAIDELTIPVLLGIAYASSIGGLSTFVGTPTNVSFLGFWDKTFVPLGFESLSMVEWMASFLPLSILMLIATGAVMTTGIKPLPNAERLSKVFFRDQLRNLGPASGTEKRVFVIFTCTALLWMLRKPLKLESVQILPDWPSFVIWVGAQFHADLNFLRTMIQDSTVAIAMASLLFLIPGEPDESGNRSPVLTWEIAEKSLPWGMILLIGSGFAMAAGFQSTGLSDWLGKAFSEFFTGQPTIVLIFGVCVMVTFLTEFTTNVATVNTLLPTLAAMAAQLEIDPRLLLIPATVSASCAFMLPIATPPNAIIFGSNLVPIKSMIRYGITLNIIGSILVTAITLLVARTVMDF</sequence>
<feature type="transmembrane region" description="Helical" evidence="5">
    <location>
        <begin position="463"/>
        <end position="482"/>
    </location>
</feature>
<evidence type="ECO:0000256" key="5">
    <source>
        <dbReference type="SAM" id="Phobius"/>
    </source>
</evidence>
<feature type="transmembrane region" description="Helical" evidence="5">
    <location>
        <begin position="17"/>
        <end position="34"/>
    </location>
</feature>
<keyword evidence="7" id="KW-1185">Reference proteome</keyword>
<dbReference type="PANTHER" id="PTHR10283:SF82">
    <property type="entry name" value="SOLUTE CARRIER FAMILY 13 MEMBER 2"/>
    <property type="match status" value="1"/>
</dbReference>
<evidence type="ECO:0000256" key="2">
    <source>
        <dbReference type="ARBA" id="ARBA00022692"/>
    </source>
</evidence>
<feature type="transmembrane region" description="Helical" evidence="5">
    <location>
        <begin position="186"/>
        <end position="207"/>
    </location>
</feature>
<comment type="subcellular location">
    <subcellularLocation>
        <location evidence="1">Membrane</location>
        <topology evidence="1">Multi-pass membrane protein</topology>
    </subcellularLocation>
</comment>
<dbReference type="Proteomes" id="UP000315724">
    <property type="component" value="Chromosome"/>
</dbReference>
<keyword evidence="2 5" id="KW-0812">Transmembrane</keyword>
<dbReference type="RefSeq" id="WP_145203120.1">
    <property type="nucleotide sequence ID" value="NZ_CP036267.1"/>
</dbReference>
<dbReference type="AlphaFoldDB" id="A0A517QSV8"/>
<dbReference type="InterPro" id="IPR001898">
    <property type="entry name" value="SLC13A/DASS"/>
</dbReference>
<accession>A0A517QSV8</accession>
<dbReference type="GO" id="GO:0008514">
    <property type="term" value="F:organic anion transmembrane transporter activity"/>
    <property type="evidence" value="ECO:0007669"/>
    <property type="project" value="UniProtKB-ARBA"/>
</dbReference>
<dbReference type="KEGG" id="tpol:Mal48_39980"/>
<dbReference type="CDD" id="cd01115">
    <property type="entry name" value="SLC13_permease"/>
    <property type="match status" value="1"/>
</dbReference>
<keyword evidence="3 5" id="KW-1133">Transmembrane helix</keyword>
<keyword evidence="4 5" id="KW-0472">Membrane</keyword>
<feature type="transmembrane region" description="Helical" evidence="5">
    <location>
        <begin position="379"/>
        <end position="399"/>
    </location>
</feature>
<evidence type="ECO:0000313" key="6">
    <source>
        <dbReference type="EMBL" id="QDT34726.1"/>
    </source>
</evidence>
<feature type="transmembrane region" description="Helical" evidence="5">
    <location>
        <begin position="46"/>
        <end position="75"/>
    </location>
</feature>
<gene>
    <name evidence="6" type="primary">sdcS</name>
    <name evidence="6" type="ORF">Mal48_39980</name>
</gene>
<protein>
    <submittedName>
        <fullName evidence="6">Sodium-dependent dicarboxylate transporter SdcS</fullName>
    </submittedName>
</protein>
<feature type="transmembrane region" description="Helical" evidence="5">
    <location>
        <begin position="502"/>
        <end position="522"/>
    </location>
</feature>
<evidence type="ECO:0000256" key="4">
    <source>
        <dbReference type="ARBA" id="ARBA00023136"/>
    </source>
</evidence>
<dbReference type="GO" id="GO:0005886">
    <property type="term" value="C:plasma membrane"/>
    <property type="evidence" value="ECO:0007669"/>
    <property type="project" value="TreeGrafter"/>
</dbReference>
<feature type="transmembrane region" description="Helical" evidence="5">
    <location>
        <begin position="236"/>
        <end position="259"/>
    </location>
</feature>
<evidence type="ECO:0000256" key="1">
    <source>
        <dbReference type="ARBA" id="ARBA00004141"/>
    </source>
</evidence>
<feature type="transmembrane region" description="Helical" evidence="5">
    <location>
        <begin position="95"/>
        <end position="112"/>
    </location>
</feature>
<proteinExistence type="predicted"/>
<feature type="transmembrane region" description="Helical" evidence="5">
    <location>
        <begin position="419"/>
        <end position="442"/>
    </location>
</feature>